<reference evidence="1" key="1">
    <citation type="journal article" date="2023" name="Mol. Biol. Evol.">
        <title>Third-Generation Sequencing Reveals the Adaptive Role of the Epigenome in Three Deep-Sea Polychaetes.</title>
        <authorList>
            <person name="Perez M."/>
            <person name="Aroh O."/>
            <person name="Sun Y."/>
            <person name="Lan Y."/>
            <person name="Juniper S.K."/>
            <person name="Young C.R."/>
            <person name="Angers B."/>
            <person name="Qian P.Y."/>
        </authorList>
    </citation>
    <scope>NUCLEOTIDE SEQUENCE</scope>
    <source>
        <strain evidence="1">P08H-3</strain>
    </source>
</reference>
<organism evidence="1 3">
    <name type="scientific">Paralvinella palmiformis</name>
    <dbReference type="NCBI Taxonomy" id="53620"/>
    <lineage>
        <taxon>Eukaryota</taxon>
        <taxon>Metazoa</taxon>
        <taxon>Spiralia</taxon>
        <taxon>Lophotrochozoa</taxon>
        <taxon>Annelida</taxon>
        <taxon>Polychaeta</taxon>
        <taxon>Sedentaria</taxon>
        <taxon>Canalipalpata</taxon>
        <taxon>Terebellida</taxon>
        <taxon>Terebelliformia</taxon>
        <taxon>Alvinellidae</taxon>
        <taxon>Paralvinella</taxon>
    </lineage>
</organism>
<accession>A0AAD9ISV2</accession>
<dbReference type="EMBL" id="JAODUP010000844">
    <property type="protein sequence ID" value="KAK2143400.1"/>
    <property type="molecule type" value="Genomic_DNA"/>
</dbReference>
<sequence>MESCPLRIDLDMFDFVLLVNRRHKKSIPIQTALSQSSHFLSA</sequence>
<dbReference type="Proteomes" id="UP001208570">
    <property type="component" value="Unassembled WGS sequence"/>
</dbReference>
<comment type="caution">
    <text evidence="1">The sequence shown here is derived from an EMBL/GenBank/DDBJ whole genome shotgun (WGS) entry which is preliminary data.</text>
</comment>
<dbReference type="EMBL" id="JAODUP010001385">
    <property type="protein sequence ID" value="KAK2140341.1"/>
    <property type="molecule type" value="Genomic_DNA"/>
</dbReference>
<proteinExistence type="predicted"/>
<dbReference type="AlphaFoldDB" id="A0AAD9ISV2"/>
<evidence type="ECO:0000313" key="1">
    <source>
        <dbReference type="EMBL" id="KAK2140341.1"/>
    </source>
</evidence>
<name>A0AAD9ISV2_9ANNE</name>
<gene>
    <name evidence="1" type="ORF">LSH36_1386g00008</name>
    <name evidence="2" type="ORF">LSH36_844g00081</name>
</gene>
<protein>
    <submittedName>
        <fullName evidence="1">Uncharacterized protein</fullName>
    </submittedName>
</protein>
<evidence type="ECO:0000313" key="2">
    <source>
        <dbReference type="EMBL" id="KAK2143400.1"/>
    </source>
</evidence>
<evidence type="ECO:0000313" key="3">
    <source>
        <dbReference type="Proteomes" id="UP001208570"/>
    </source>
</evidence>
<keyword evidence="3" id="KW-1185">Reference proteome</keyword>